<dbReference type="CDD" id="cd12148">
    <property type="entry name" value="fungal_TF_MHR"/>
    <property type="match status" value="1"/>
</dbReference>
<accession>A0A8H5P3Z9</accession>
<dbReference type="GO" id="GO:0004601">
    <property type="term" value="F:peroxidase activity"/>
    <property type="evidence" value="ECO:0007669"/>
    <property type="project" value="UniProtKB-KW"/>
</dbReference>
<evidence type="ECO:0000259" key="10">
    <source>
        <dbReference type="PROSITE" id="PS51405"/>
    </source>
</evidence>
<dbReference type="SUPFAM" id="SSF47571">
    <property type="entry name" value="Cloroperoxidase"/>
    <property type="match status" value="1"/>
</dbReference>
<dbReference type="PROSITE" id="PS51405">
    <property type="entry name" value="HEME_HALOPEROXIDASE"/>
    <property type="match status" value="1"/>
</dbReference>
<keyword evidence="12" id="KW-1185">Reference proteome</keyword>
<dbReference type="Pfam" id="PF01328">
    <property type="entry name" value="Peroxidase_2"/>
    <property type="match status" value="1"/>
</dbReference>
<sequence>MRFSILIAGLCAPSALSFPWLAPEGLDALLNHPEARAEIDRRLREHQVGQEEKTHEPRQLKTGVVGGVVSLLGGTVEAVVDNVLGLIPTNKAVKGLQKFPESSHPFKAPGKTDQRGPCPGLNTLANHGYIPRNGIATIGQIQAGTAKLFNMGADLSALLAVGGAVDGGDILSQKMSIGGPDDRVGLLSGALNKIFGKPSGIAGHGKFNEGDASATREDFYLNGDNISFKPELFKQMHQQALAKGDGTYNVDAIKEHFKNRYRDSKAANKQFYFNLPSAAVVMGAYYFIPGFFSNGTIGAGGIANEASITSFYGAKPKRKNAWKDKDLEYTHVPERIPEKGWYRRATPMTIPEAVGGILDVYLYAQPALGGSGADGSWVVGPLDLPNDPQGLSCFLYNAIYANFPSELFNSVKLLQSILNRVSDALVPGYKALGCKVDFPDAKGSSVSKKFAAYEKKYVGPAKTQACNGAKPTCPPCIRAKAECVYRQRRHSLHPEHEQILERLNISEQNHQAQTDFIELLRTLPIDQATNLIQQFRDNPDLPTVLSSIQGGVTLTGQPSHLRTARAIALPTASATEFELAGQFGTAYPRIPPVDIQSLRALITKNTDTRRDSTGKAIVHSSSSSSQQQGDSKKLEPPTPAKYCDSRLEKLQIDYWTKIPLSNELAAAMISFYIENDHKILGFCDADLFLDDLIDCRQRFCSPFLVSAILCVASQGYAAIDPGTDGIRVAAFHEAEMLWQGERSDPSLISLAAMGIYAAACTFEGRDAIGQECAKSLREGAERLGICGDRADGLLTTATLSPNSPEWVRATSQLAWGVYSWLTINVIYYNHKHVRFPPALPIPGQDENWPGPPPYLLGKAFPHTCRLWMIAQEVLGVYSFSDSPIDERVPLAFAEGKYQKLLVWANTLGADMMRLDGCLPEVMVFHMLFHVVVTIIFRPFAVSPQSSRLMTLTSANSHPKTVYSASVRQLKDLVFSFCANYPQAVFTAFFNTGILPLSVALLEDLQDPSWRHYFYLCIRCLEDLYICFPVFRDVAKAFLSMALEKGAVTAVEAQNLLLGFDHSGKHHTTAADASTSFIIDPVADRVGEAQVHAVADRFEEMVLFDELIDANATLSS</sequence>
<feature type="region of interest" description="Disordered" evidence="8">
    <location>
        <begin position="98"/>
        <end position="117"/>
    </location>
</feature>
<evidence type="ECO:0000256" key="2">
    <source>
        <dbReference type="ARBA" id="ARBA00022559"/>
    </source>
</evidence>
<keyword evidence="3" id="KW-0349">Heme</keyword>
<evidence type="ECO:0000256" key="3">
    <source>
        <dbReference type="ARBA" id="ARBA00022617"/>
    </source>
</evidence>
<organism evidence="11 12">
    <name type="scientific">Fusarium pseudoanthophilum</name>
    <dbReference type="NCBI Taxonomy" id="48495"/>
    <lineage>
        <taxon>Eukaryota</taxon>
        <taxon>Fungi</taxon>
        <taxon>Dikarya</taxon>
        <taxon>Ascomycota</taxon>
        <taxon>Pezizomycotina</taxon>
        <taxon>Sordariomycetes</taxon>
        <taxon>Hypocreomycetidae</taxon>
        <taxon>Hypocreales</taxon>
        <taxon>Nectriaceae</taxon>
        <taxon>Fusarium</taxon>
        <taxon>Fusarium fujikuroi species complex</taxon>
    </lineage>
</organism>
<proteinExistence type="inferred from homology"/>
<protein>
    <submittedName>
        <fullName evidence="11">Apo9 cpo9</fullName>
    </submittedName>
</protein>
<name>A0A8H5P3Z9_9HYPO</name>
<dbReference type="Gene3D" id="1.10.489.10">
    <property type="entry name" value="Chloroperoxidase-like"/>
    <property type="match status" value="1"/>
</dbReference>
<feature type="signal peptide" evidence="9">
    <location>
        <begin position="1"/>
        <end position="17"/>
    </location>
</feature>
<keyword evidence="5" id="KW-0560">Oxidoreductase</keyword>
<evidence type="ECO:0000313" key="12">
    <source>
        <dbReference type="Proteomes" id="UP000544095"/>
    </source>
</evidence>
<dbReference type="InterPro" id="IPR036851">
    <property type="entry name" value="Chloroperoxidase-like_sf"/>
</dbReference>
<evidence type="ECO:0000256" key="4">
    <source>
        <dbReference type="ARBA" id="ARBA00022723"/>
    </source>
</evidence>
<reference evidence="11 12" key="1">
    <citation type="submission" date="2020-05" db="EMBL/GenBank/DDBJ databases">
        <title>Identification and distribution of gene clusters putatively required for synthesis of sphingolipid metabolism inhibitors in phylogenetically diverse species of the filamentous fungus Fusarium.</title>
        <authorList>
            <person name="Kim H.-S."/>
            <person name="Busman M."/>
            <person name="Brown D.W."/>
            <person name="Divon H."/>
            <person name="Uhlig S."/>
            <person name="Proctor R.H."/>
        </authorList>
    </citation>
    <scope>NUCLEOTIDE SEQUENCE [LARGE SCALE GENOMIC DNA]</scope>
    <source>
        <strain evidence="11 12">NRRL 25211</strain>
    </source>
</reference>
<dbReference type="InterPro" id="IPR000028">
    <property type="entry name" value="Chloroperoxidase"/>
</dbReference>
<dbReference type="EMBL" id="JAAOAR010000335">
    <property type="protein sequence ID" value="KAF5587288.1"/>
    <property type="molecule type" value="Genomic_DNA"/>
</dbReference>
<dbReference type="Proteomes" id="UP000544095">
    <property type="component" value="Unassembled WGS sequence"/>
</dbReference>
<feature type="region of interest" description="Disordered" evidence="8">
    <location>
        <begin position="609"/>
        <end position="640"/>
    </location>
</feature>
<keyword evidence="9" id="KW-0732">Signal</keyword>
<dbReference type="PANTHER" id="PTHR33577">
    <property type="entry name" value="STERIGMATOCYSTIN BIOSYNTHESIS PEROXIDASE STCC-RELATED"/>
    <property type="match status" value="1"/>
</dbReference>
<keyword evidence="4" id="KW-0479">Metal-binding</keyword>
<feature type="domain" description="Heme haloperoxidase family profile" evidence="10">
    <location>
        <begin position="102"/>
        <end position="355"/>
    </location>
</feature>
<dbReference type="PANTHER" id="PTHR33577:SF15">
    <property type="entry name" value="HEME HALOPEROXIDASE FAMILY PROFILE DOMAIN-CONTAINING PROTEIN"/>
    <property type="match status" value="1"/>
</dbReference>
<evidence type="ECO:0000256" key="8">
    <source>
        <dbReference type="SAM" id="MobiDB-lite"/>
    </source>
</evidence>
<keyword evidence="2" id="KW-0575">Peroxidase</keyword>
<gene>
    <name evidence="11" type="ORF">FPANT_6968</name>
</gene>
<keyword evidence="6" id="KW-0408">Iron</keyword>
<comment type="similarity">
    <text evidence="7">Belongs to the chloroperoxidase family.</text>
</comment>
<evidence type="ECO:0000256" key="7">
    <source>
        <dbReference type="ARBA" id="ARBA00025795"/>
    </source>
</evidence>
<evidence type="ECO:0000256" key="5">
    <source>
        <dbReference type="ARBA" id="ARBA00023002"/>
    </source>
</evidence>
<comment type="caution">
    <text evidence="11">The sequence shown here is derived from an EMBL/GenBank/DDBJ whole genome shotgun (WGS) entry which is preliminary data.</text>
</comment>
<evidence type="ECO:0000256" key="9">
    <source>
        <dbReference type="SAM" id="SignalP"/>
    </source>
</evidence>
<dbReference type="GO" id="GO:0046872">
    <property type="term" value="F:metal ion binding"/>
    <property type="evidence" value="ECO:0007669"/>
    <property type="project" value="UniProtKB-KW"/>
</dbReference>
<evidence type="ECO:0000256" key="1">
    <source>
        <dbReference type="ARBA" id="ARBA00001970"/>
    </source>
</evidence>
<feature type="chain" id="PRO_5034142910" evidence="9">
    <location>
        <begin position="18"/>
        <end position="1115"/>
    </location>
</feature>
<comment type="cofactor">
    <cofactor evidence="1">
        <name>heme b</name>
        <dbReference type="ChEBI" id="CHEBI:60344"/>
    </cofactor>
</comment>
<dbReference type="AlphaFoldDB" id="A0A8H5P3Z9"/>
<evidence type="ECO:0000313" key="11">
    <source>
        <dbReference type="EMBL" id="KAF5587288.1"/>
    </source>
</evidence>
<evidence type="ECO:0000256" key="6">
    <source>
        <dbReference type="ARBA" id="ARBA00023004"/>
    </source>
</evidence>